<dbReference type="EMBL" id="CP048836">
    <property type="protein sequence ID" value="QID18349.1"/>
    <property type="molecule type" value="Genomic_DNA"/>
</dbReference>
<feature type="signal peptide" evidence="1">
    <location>
        <begin position="1"/>
        <end position="18"/>
    </location>
</feature>
<organism evidence="3 4">
    <name type="scientific">Nitrogeniibacter mangrovi</name>
    <dbReference type="NCBI Taxonomy" id="2016596"/>
    <lineage>
        <taxon>Bacteria</taxon>
        <taxon>Pseudomonadati</taxon>
        <taxon>Pseudomonadota</taxon>
        <taxon>Betaproteobacteria</taxon>
        <taxon>Rhodocyclales</taxon>
        <taxon>Zoogloeaceae</taxon>
        <taxon>Nitrogeniibacter</taxon>
    </lineage>
</organism>
<dbReference type="Gene3D" id="2.40.370.10">
    <property type="entry name" value="AttH-like domain"/>
    <property type="match status" value="2"/>
</dbReference>
<keyword evidence="4" id="KW-1185">Reference proteome</keyword>
<name>A0A6C1B5N1_9RHOO</name>
<evidence type="ECO:0000259" key="2">
    <source>
        <dbReference type="Pfam" id="PF07143"/>
    </source>
</evidence>
<dbReference type="Pfam" id="PF07143">
    <property type="entry name" value="CrtC"/>
    <property type="match status" value="1"/>
</dbReference>
<dbReference type="PANTHER" id="PTHR38591">
    <property type="entry name" value="HYDROLASE"/>
    <property type="match status" value="1"/>
</dbReference>
<dbReference type="AlphaFoldDB" id="A0A6C1B5N1"/>
<dbReference type="InterPro" id="IPR010791">
    <property type="entry name" value="AttH_dom"/>
</dbReference>
<evidence type="ECO:0000256" key="1">
    <source>
        <dbReference type="SAM" id="SignalP"/>
    </source>
</evidence>
<dbReference type="SUPFAM" id="SSF159245">
    <property type="entry name" value="AttH-like"/>
    <property type="match status" value="1"/>
</dbReference>
<dbReference type="RefSeq" id="WP_173765918.1">
    <property type="nucleotide sequence ID" value="NZ_CP048836.1"/>
</dbReference>
<dbReference type="InterPro" id="IPR023374">
    <property type="entry name" value="AttH-like_dom_sf"/>
</dbReference>
<gene>
    <name evidence="3" type="ORF">G3580_12305</name>
</gene>
<feature type="domain" description="AttH" evidence="2">
    <location>
        <begin position="57"/>
        <end position="228"/>
    </location>
</feature>
<reference evidence="3 4" key="1">
    <citation type="submission" date="2020-02" db="EMBL/GenBank/DDBJ databases">
        <title>Nitrogenibacter mangrovi gen. nov., sp. nov. isolated from mangrove sediment, a denitrifying betaproteobacterium.</title>
        <authorList>
            <person name="Liao H."/>
            <person name="Tian Y."/>
        </authorList>
    </citation>
    <scope>NUCLEOTIDE SEQUENCE [LARGE SCALE GENOMIC DNA]</scope>
    <source>
        <strain evidence="3 4">M9-3-2</strain>
    </source>
</reference>
<proteinExistence type="predicted"/>
<evidence type="ECO:0000313" key="3">
    <source>
        <dbReference type="EMBL" id="QID18349.1"/>
    </source>
</evidence>
<dbReference type="Proteomes" id="UP000501991">
    <property type="component" value="Chromosome"/>
</dbReference>
<evidence type="ECO:0000313" key="4">
    <source>
        <dbReference type="Proteomes" id="UP000501991"/>
    </source>
</evidence>
<dbReference type="KEGG" id="azq:G3580_12305"/>
<dbReference type="PANTHER" id="PTHR38591:SF1">
    <property type="entry name" value="BLL1000 PROTEIN"/>
    <property type="match status" value="1"/>
</dbReference>
<accession>A0A6C1B5N1</accession>
<dbReference type="Pfam" id="PF17186">
    <property type="entry name" value="Lipocalin_9"/>
    <property type="match status" value="1"/>
</dbReference>
<keyword evidence="1" id="KW-0732">Signal</keyword>
<sequence length="364" mass="40170">MNVIVLCLLAMLPVAVSAQGIDPYQPLRDPGAGYARVTPGRAFAFPRDHLPHPGYRIEWWYLTANLTDAGGRRWGVQWTLFRQQLAPGADPGGWSSSQMWMAHAALTTPDGYRHEQRFARGGIGQAGVAVRDGRFSAWLDDWSLVADGAELFPARLDATVDGARVRLALSARTPYVLQGEGGYSRKSAQGQASYYYSQPHVRVDGAVTVDGRPVRLSGTGWLDREWSSQPLAANQQGWDWFSLHLADGHALMVYRLRHADGPDWVSGSWIDAEGRSETLGPEDITLDVLERRTVATPTPGQPDATRRLPLAWRVSLPGQDKSWTVRAVRDDQWMGGRFPYWEGVVQVDDGAAGMGYLELTGYAP</sequence>
<protein>
    <submittedName>
        <fullName evidence="3">Carotenoid 1,2-hydratase</fullName>
    </submittedName>
</protein>
<feature type="chain" id="PRO_5025453338" evidence="1">
    <location>
        <begin position="19"/>
        <end position="364"/>
    </location>
</feature>